<proteinExistence type="predicted"/>
<reference evidence="2" key="1">
    <citation type="submission" date="2021-10" db="EMBL/GenBank/DDBJ databases">
        <title>Tropical sea cucumber genome reveals ecological adaptation and Cuvierian tubules defense mechanism.</title>
        <authorList>
            <person name="Chen T."/>
        </authorList>
    </citation>
    <scope>NUCLEOTIDE SEQUENCE</scope>
    <source>
        <strain evidence="2">Nanhai2018</strain>
        <tissue evidence="2">Muscle</tissue>
    </source>
</reference>
<feature type="transmembrane region" description="Helical" evidence="1">
    <location>
        <begin position="147"/>
        <end position="166"/>
    </location>
</feature>
<gene>
    <name evidence="2" type="ORF">HOLleu_24782</name>
</gene>
<keyword evidence="1" id="KW-1133">Transmembrane helix</keyword>
<dbReference type="InterPro" id="IPR052728">
    <property type="entry name" value="O2_lipid_transport_reg"/>
</dbReference>
<feature type="transmembrane region" description="Helical" evidence="1">
    <location>
        <begin position="103"/>
        <end position="127"/>
    </location>
</feature>
<sequence>MTVTFSIPLCFLYRLLPILVATLLIYVFIMPHLMWGPRAPYYAANPRKCATYWWATMLFINNIYPHMNDQCMEWTWYLANDLQFFAFSPLFIYAFFRNPLVGFGLLSLLLSICMGATGFLVACVDYTLPLSYTIQNPAADLIYRAPFARVSPYLIGILVGFVLFKYKTNKTTFPRVSLLSQKNLTRRDTVLTETIVIHYFCSFGVAEGSAGS</sequence>
<keyword evidence="1" id="KW-0812">Transmembrane</keyword>
<feature type="transmembrane region" description="Helical" evidence="1">
    <location>
        <begin position="74"/>
        <end position="96"/>
    </location>
</feature>
<name>A0A9Q1BRN0_HOLLE</name>
<keyword evidence="3" id="KW-1185">Reference proteome</keyword>
<dbReference type="Proteomes" id="UP001152320">
    <property type="component" value="Chromosome 12"/>
</dbReference>
<keyword evidence="1" id="KW-0472">Membrane</keyword>
<feature type="transmembrane region" description="Helical" evidence="1">
    <location>
        <begin position="6"/>
        <end position="29"/>
    </location>
</feature>
<dbReference type="PANTHER" id="PTHR11161">
    <property type="entry name" value="O-ACYLTRANSFERASE"/>
    <property type="match status" value="1"/>
</dbReference>
<accession>A0A9Q1BRN0</accession>
<evidence type="ECO:0000256" key="1">
    <source>
        <dbReference type="SAM" id="Phobius"/>
    </source>
</evidence>
<dbReference type="AlphaFoldDB" id="A0A9Q1BRN0"/>
<evidence type="ECO:0000313" key="3">
    <source>
        <dbReference type="Proteomes" id="UP001152320"/>
    </source>
</evidence>
<comment type="caution">
    <text evidence="2">The sequence shown here is derived from an EMBL/GenBank/DDBJ whole genome shotgun (WGS) entry which is preliminary data.</text>
</comment>
<dbReference type="PANTHER" id="PTHR11161:SF0">
    <property type="entry name" value="O-ACYLTRANSFERASE LIKE PROTEIN"/>
    <property type="match status" value="1"/>
</dbReference>
<protein>
    <submittedName>
        <fullName evidence="2">Nose resistant to fluoxetine protein 6</fullName>
    </submittedName>
</protein>
<dbReference type="EMBL" id="JAIZAY010000012">
    <property type="protein sequence ID" value="KAJ8031552.1"/>
    <property type="molecule type" value="Genomic_DNA"/>
</dbReference>
<organism evidence="2 3">
    <name type="scientific">Holothuria leucospilota</name>
    <name type="common">Black long sea cucumber</name>
    <name type="synonym">Mertensiothuria leucospilota</name>
    <dbReference type="NCBI Taxonomy" id="206669"/>
    <lineage>
        <taxon>Eukaryota</taxon>
        <taxon>Metazoa</taxon>
        <taxon>Echinodermata</taxon>
        <taxon>Eleutherozoa</taxon>
        <taxon>Echinozoa</taxon>
        <taxon>Holothuroidea</taxon>
        <taxon>Aspidochirotacea</taxon>
        <taxon>Aspidochirotida</taxon>
        <taxon>Holothuriidae</taxon>
        <taxon>Holothuria</taxon>
    </lineage>
</organism>
<dbReference type="OrthoDB" id="118951at2759"/>
<evidence type="ECO:0000313" key="2">
    <source>
        <dbReference type="EMBL" id="KAJ8031552.1"/>
    </source>
</evidence>